<dbReference type="PROSITE" id="PS50835">
    <property type="entry name" value="IG_LIKE"/>
    <property type="match status" value="1"/>
</dbReference>
<evidence type="ECO:0000259" key="1">
    <source>
        <dbReference type="PROSITE" id="PS50835"/>
    </source>
</evidence>
<protein>
    <recommendedName>
        <fullName evidence="1">Ig-like domain-containing protein</fullName>
    </recommendedName>
</protein>
<dbReference type="AlphaFoldDB" id="A0A6J8EHN7"/>
<reference evidence="2 3" key="1">
    <citation type="submission" date="2020-06" db="EMBL/GenBank/DDBJ databases">
        <authorList>
            <person name="Li R."/>
            <person name="Bekaert M."/>
        </authorList>
    </citation>
    <scope>NUCLEOTIDE SEQUENCE [LARGE SCALE GENOMIC DNA]</scope>
    <source>
        <strain evidence="3">wild</strain>
    </source>
</reference>
<dbReference type="EMBL" id="CACVKT020009053">
    <property type="protein sequence ID" value="CAC5419777.1"/>
    <property type="molecule type" value="Genomic_DNA"/>
</dbReference>
<feature type="domain" description="Ig-like" evidence="1">
    <location>
        <begin position="190"/>
        <end position="291"/>
    </location>
</feature>
<keyword evidence="3" id="KW-1185">Reference proteome</keyword>
<accession>A0A6J8EHN7</accession>
<dbReference type="OrthoDB" id="10294464at2759"/>
<proteinExistence type="predicted"/>
<dbReference type="Proteomes" id="UP000507470">
    <property type="component" value="Unassembled WGS sequence"/>
</dbReference>
<evidence type="ECO:0000313" key="3">
    <source>
        <dbReference type="Proteomes" id="UP000507470"/>
    </source>
</evidence>
<gene>
    <name evidence="2" type="ORF">MCOR_52074</name>
</gene>
<dbReference type="InterPro" id="IPR007110">
    <property type="entry name" value="Ig-like_dom"/>
</dbReference>
<organism evidence="2 3">
    <name type="scientific">Mytilus coruscus</name>
    <name type="common">Sea mussel</name>
    <dbReference type="NCBI Taxonomy" id="42192"/>
    <lineage>
        <taxon>Eukaryota</taxon>
        <taxon>Metazoa</taxon>
        <taxon>Spiralia</taxon>
        <taxon>Lophotrochozoa</taxon>
        <taxon>Mollusca</taxon>
        <taxon>Bivalvia</taxon>
        <taxon>Autobranchia</taxon>
        <taxon>Pteriomorphia</taxon>
        <taxon>Mytilida</taxon>
        <taxon>Mytiloidea</taxon>
        <taxon>Mytilidae</taxon>
        <taxon>Mytilinae</taxon>
        <taxon>Mytilus</taxon>
    </lineage>
</organism>
<evidence type="ECO:0000313" key="2">
    <source>
        <dbReference type="EMBL" id="CAC5419777.1"/>
    </source>
</evidence>
<name>A0A6J8EHN7_MYTCO</name>
<sequence>MQRVQLYGPKYAIKDRPVRLKCSSDTVPEGNTAEFLMNGKSVNSVRLHQTRCFRTVDVIVCVPGMCQCSDDGRTFVFYFTPNEIGEYGFSCRMKFSSNMSSEAGKFGTYNIVTYVIEPTPLVKTEKNDNLINLTCSIIFIEITTIFTWSCDNEPIMPESLHNTPTSWSVVSLELSQKKSTSLCFCSVSLPTLNFTESTTARLQYRDTTSHESLFCNISTPIKLTCGNLAIQDTNAYWKHHINTTLIRTIPSNDPELRMSLFIKICTLQDIGVYSCFVSSGDTDLIFPQKLQPRKIIVLQITGKFITVPINFNLQNCS</sequence>